<proteinExistence type="predicted"/>
<keyword evidence="2" id="KW-1003">Cell membrane</keyword>
<evidence type="ECO:0000256" key="5">
    <source>
        <dbReference type="ARBA" id="ARBA00023136"/>
    </source>
</evidence>
<feature type="transmembrane region" description="Helical" evidence="6">
    <location>
        <begin position="575"/>
        <end position="597"/>
    </location>
</feature>
<dbReference type="PIRSF" id="PIRSF018968">
    <property type="entry name" value="ABC_permease_BceB"/>
    <property type="match status" value="1"/>
</dbReference>
<keyword evidence="5 6" id="KW-0472">Membrane</keyword>
<dbReference type="InterPro" id="IPR027022">
    <property type="entry name" value="ABC_permease_BceB-typ"/>
</dbReference>
<evidence type="ECO:0000256" key="3">
    <source>
        <dbReference type="ARBA" id="ARBA00022692"/>
    </source>
</evidence>
<feature type="transmembrane region" description="Helical" evidence="6">
    <location>
        <begin position="54"/>
        <end position="78"/>
    </location>
</feature>
<protein>
    <submittedName>
        <fullName evidence="8">ABC transporter permease</fullName>
    </submittedName>
</protein>
<feature type="domain" description="ABC3 transporter permease C-terminal" evidence="7">
    <location>
        <begin position="58"/>
        <end position="171"/>
    </location>
</feature>
<reference evidence="9" key="1">
    <citation type="submission" date="2020-05" db="EMBL/GenBank/DDBJ databases">
        <title>Novel species in genus Nocardioides.</title>
        <authorList>
            <person name="Zhang G."/>
        </authorList>
    </citation>
    <scope>NUCLEOTIDE SEQUENCE [LARGE SCALE GENOMIC DNA]</scope>
    <source>
        <strain evidence="9">zg-1050</strain>
    </source>
</reference>
<feature type="transmembrane region" description="Helical" evidence="6">
    <location>
        <begin position="14"/>
        <end position="34"/>
    </location>
</feature>
<dbReference type="GO" id="GO:0005886">
    <property type="term" value="C:plasma membrane"/>
    <property type="evidence" value="ECO:0007669"/>
    <property type="project" value="UniProtKB-SubCell"/>
</dbReference>
<feature type="transmembrane region" description="Helical" evidence="6">
    <location>
        <begin position="277"/>
        <end position="297"/>
    </location>
</feature>
<keyword evidence="3 6" id="KW-0812">Transmembrane</keyword>
<dbReference type="Pfam" id="PF02687">
    <property type="entry name" value="FtsX"/>
    <property type="match status" value="1"/>
</dbReference>
<name>A0A6M8IYV0_9ACTN</name>
<dbReference type="InterPro" id="IPR003838">
    <property type="entry name" value="ABC3_permease_C"/>
</dbReference>
<gene>
    <name evidence="8" type="ORF">HLV38_01205</name>
</gene>
<evidence type="ECO:0000256" key="6">
    <source>
        <dbReference type="SAM" id="Phobius"/>
    </source>
</evidence>
<evidence type="ECO:0000313" key="8">
    <source>
        <dbReference type="EMBL" id="QKF06890.1"/>
    </source>
</evidence>
<dbReference type="KEGG" id="bwa:HLV38_01205"/>
<feature type="transmembrane region" description="Helical" evidence="6">
    <location>
        <begin position="665"/>
        <end position="689"/>
    </location>
</feature>
<feature type="transmembrane region" description="Helical" evidence="6">
    <location>
        <begin position="230"/>
        <end position="256"/>
    </location>
</feature>
<evidence type="ECO:0000259" key="7">
    <source>
        <dbReference type="Pfam" id="PF02687"/>
    </source>
</evidence>
<feature type="transmembrane region" description="Helical" evidence="6">
    <location>
        <begin position="631"/>
        <end position="659"/>
    </location>
</feature>
<sequence length="705" mass="75384">MFAKLAWGNIRKSLGDFSVYFLTVVLGITVFYAFNAVGDLVPEGGTEARKALVLVVSIASYLVTVVLGFLIVYANGFLLRRRKREFGLYMALGMQTRHVALISLIESMVVGGASLAVGVIAGWLLSQGLANLGSHMFNTGFVGVVGFSVPALMGTLAVFGAVFVVSAVYGAVVVSRTKLIDLMAAERRSQTIRLRSLPIASLLFVVAVALITTAYHLLLKVGITPDKPEFMASTVLVCAGTWLLFYSAAGFLLRVGQLAKPLYLRGIRMFTLRQLNARINSATATMAVVSMTLFFAITSVCGGIGITNALNESQKTITPYDATISSGWVVGGAGEVHSTRSDEAVAWARAHDWDMAAVVDAELRAVGQMGLDSLAKRSAQVNLMFSGERPVTFGDVTLSSGKSLTESLRELGLLERAGEMPLSFARLSQVNALLELQGAEQLTLEPGSAAVVCNSGLTSSAWQNAVSSGATVPLGRRDLRLTRMLTASLSNSYVPMNTGTVVVRDDEMPEGMIVAQTVLNLQLHSEAAQAALTEAQETVQGGAAQRDAERVTPWPDYQTVTRHDVEEQGFGIRGVVAFLAIYLGFSLVVSCAGMLAIQQLTEADDNTHRYNLLRKLGVRERAIAGSLGAQVCVYFLFPLIVAVCHTLCAMQAVAVIVRLFGGFDIGATALVATGSFALVYGCYMLVTWLSARSLTRERGLEGQRV</sequence>
<dbReference type="PANTHER" id="PTHR46795">
    <property type="entry name" value="ABC TRANSPORTER PERMEASE-RELATED-RELATED"/>
    <property type="match status" value="1"/>
</dbReference>
<comment type="subcellular location">
    <subcellularLocation>
        <location evidence="1">Cell membrane</location>
        <topology evidence="1">Multi-pass membrane protein</topology>
    </subcellularLocation>
</comment>
<accession>A0A6M8IYV0</accession>
<dbReference type="AlphaFoldDB" id="A0A6M8IYV0"/>
<dbReference type="Proteomes" id="UP000503297">
    <property type="component" value="Chromosome"/>
</dbReference>
<organism evidence="8 9">
    <name type="scientific">Berryella wangjianweii</name>
    <dbReference type="NCBI Taxonomy" id="2734634"/>
    <lineage>
        <taxon>Bacteria</taxon>
        <taxon>Bacillati</taxon>
        <taxon>Actinomycetota</taxon>
        <taxon>Coriobacteriia</taxon>
        <taxon>Eggerthellales</taxon>
        <taxon>Eggerthellaceae</taxon>
        <taxon>Berryella</taxon>
    </lineage>
</organism>
<dbReference type="RefSeq" id="WP_173163563.1">
    <property type="nucleotide sequence ID" value="NZ_CP053716.1"/>
</dbReference>
<keyword evidence="4 6" id="KW-1133">Transmembrane helix</keyword>
<evidence type="ECO:0000256" key="2">
    <source>
        <dbReference type="ARBA" id="ARBA00022475"/>
    </source>
</evidence>
<evidence type="ECO:0000256" key="1">
    <source>
        <dbReference type="ARBA" id="ARBA00004651"/>
    </source>
</evidence>
<feature type="transmembrane region" description="Helical" evidence="6">
    <location>
        <begin position="99"/>
        <end position="125"/>
    </location>
</feature>
<dbReference type="InterPro" id="IPR052536">
    <property type="entry name" value="ABC-4_Integral_Memb_Prot"/>
</dbReference>
<feature type="transmembrane region" description="Helical" evidence="6">
    <location>
        <begin position="145"/>
        <end position="175"/>
    </location>
</feature>
<dbReference type="GO" id="GO:0055085">
    <property type="term" value="P:transmembrane transport"/>
    <property type="evidence" value="ECO:0007669"/>
    <property type="project" value="InterPro"/>
</dbReference>
<feature type="transmembrane region" description="Helical" evidence="6">
    <location>
        <begin position="196"/>
        <end position="218"/>
    </location>
</feature>
<dbReference type="EMBL" id="CP053716">
    <property type="protein sequence ID" value="QKF06890.1"/>
    <property type="molecule type" value="Genomic_DNA"/>
</dbReference>
<keyword evidence="9" id="KW-1185">Reference proteome</keyword>
<dbReference type="PANTHER" id="PTHR46795:SF3">
    <property type="entry name" value="ABC TRANSPORTER PERMEASE"/>
    <property type="match status" value="1"/>
</dbReference>
<evidence type="ECO:0000256" key="4">
    <source>
        <dbReference type="ARBA" id="ARBA00022989"/>
    </source>
</evidence>
<evidence type="ECO:0000313" key="9">
    <source>
        <dbReference type="Proteomes" id="UP000503297"/>
    </source>
</evidence>